<accession>A0A1D1YSC0</accession>
<feature type="transmembrane region" description="Helical" evidence="2">
    <location>
        <begin position="309"/>
        <end position="330"/>
    </location>
</feature>
<proteinExistence type="predicted"/>
<organism evidence="3">
    <name type="scientific">Anthurium amnicola</name>
    <dbReference type="NCBI Taxonomy" id="1678845"/>
    <lineage>
        <taxon>Eukaryota</taxon>
        <taxon>Viridiplantae</taxon>
        <taxon>Streptophyta</taxon>
        <taxon>Embryophyta</taxon>
        <taxon>Tracheophyta</taxon>
        <taxon>Spermatophyta</taxon>
        <taxon>Magnoliopsida</taxon>
        <taxon>Liliopsida</taxon>
        <taxon>Araceae</taxon>
        <taxon>Pothoideae</taxon>
        <taxon>Potheae</taxon>
        <taxon>Anthurium</taxon>
    </lineage>
</organism>
<sequence length="432" mass="49069">HLHNVSEETTTCTPSPPRTFFLLPTRPPPPINCFPHLTMEPAGSHYNYGRSDDYSANYPYAQTFNVNIPTAHQFQPPHSTPYPQPQPQPQPLHNAYVTGGMVNAQSTIENYQIPHTQQAHTQQAHIQQAHTQQANGFSPVHSPVHTPMHSVHDFSAYELQTTTSESEIALTEKNENFTIRPSLQPIKSGPIDRPKINEDPSPMLNPSSWTKLVWLGFAFLNMYTLLASVLLIKFYYSELGGHGKMLARSAFLLITAFELLPRLVNIYQIYKYTNHSLSLIEGLGVLLAKKEAYLLIGRLHLSQSQVDRLGVTSDLICLLYICWLGFAFVSDLGGLRERTGKETDHKLLTLGISLSVAIVFLVGRIIWQIMLIARNYHVRRRKKNDLEKAQEISNDNGYQEYDDSVEEEKDKKKKDKKKKKKKKDKKGKKGKK</sequence>
<feature type="non-terminal residue" evidence="3">
    <location>
        <position position="1"/>
    </location>
</feature>
<gene>
    <name evidence="3" type="ORF">g.20640</name>
</gene>
<keyword evidence="2" id="KW-1133">Transmembrane helix</keyword>
<dbReference type="AlphaFoldDB" id="A0A1D1YSC0"/>
<feature type="compositionally biased region" description="Basic residues" evidence="1">
    <location>
        <begin position="411"/>
        <end position="432"/>
    </location>
</feature>
<evidence type="ECO:0000256" key="2">
    <source>
        <dbReference type="SAM" id="Phobius"/>
    </source>
</evidence>
<keyword evidence="2" id="KW-0812">Transmembrane</keyword>
<feature type="transmembrane region" description="Helical" evidence="2">
    <location>
        <begin position="245"/>
        <end position="263"/>
    </location>
</feature>
<evidence type="ECO:0000256" key="1">
    <source>
        <dbReference type="SAM" id="MobiDB-lite"/>
    </source>
</evidence>
<keyword evidence="2" id="KW-0472">Membrane</keyword>
<feature type="region of interest" description="Disordered" evidence="1">
    <location>
        <begin position="400"/>
        <end position="432"/>
    </location>
</feature>
<dbReference type="EMBL" id="GDJX01010399">
    <property type="protein sequence ID" value="JAT57537.1"/>
    <property type="molecule type" value="Transcribed_RNA"/>
</dbReference>
<feature type="transmembrane region" description="Helical" evidence="2">
    <location>
        <begin position="212"/>
        <end position="236"/>
    </location>
</feature>
<reference evidence="3" key="1">
    <citation type="submission" date="2015-07" db="EMBL/GenBank/DDBJ databases">
        <title>Transcriptome Assembly of Anthurium amnicola.</title>
        <authorList>
            <person name="Suzuki J."/>
        </authorList>
    </citation>
    <scope>NUCLEOTIDE SEQUENCE</scope>
</reference>
<feature type="transmembrane region" description="Helical" evidence="2">
    <location>
        <begin position="350"/>
        <end position="373"/>
    </location>
</feature>
<evidence type="ECO:0000313" key="3">
    <source>
        <dbReference type="EMBL" id="JAT57537.1"/>
    </source>
</evidence>
<protein>
    <submittedName>
        <fullName evidence="3">Uncharacterized protein</fullName>
    </submittedName>
</protein>
<name>A0A1D1YSC0_9ARAE</name>